<proteinExistence type="predicted"/>
<evidence type="ECO:0000256" key="1">
    <source>
        <dbReference type="SAM" id="MobiDB-lite"/>
    </source>
</evidence>
<evidence type="ECO:0000313" key="4">
    <source>
        <dbReference type="Proteomes" id="UP000799753"/>
    </source>
</evidence>
<keyword evidence="2" id="KW-0812">Transmembrane</keyword>
<feature type="compositionally biased region" description="Basic residues" evidence="1">
    <location>
        <begin position="1"/>
        <end position="13"/>
    </location>
</feature>
<protein>
    <submittedName>
        <fullName evidence="3">Uncharacterized protein</fullName>
    </submittedName>
</protein>
<name>A0A6A6SAA6_9PLEO</name>
<dbReference type="EMBL" id="MU006778">
    <property type="protein sequence ID" value="KAF2644699.1"/>
    <property type="molecule type" value="Genomic_DNA"/>
</dbReference>
<organism evidence="3 4">
    <name type="scientific">Massarina eburnea CBS 473.64</name>
    <dbReference type="NCBI Taxonomy" id="1395130"/>
    <lineage>
        <taxon>Eukaryota</taxon>
        <taxon>Fungi</taxon>
        <taxon>Dikarya</taxon>
        <taxon>Ascomycota</taxon>
        <taxon>Pezizomycotina</taxon>
        <taxon>Dothideomycetes</taxon>
        <taxon>Pleosporomycetidae</taxon>
        <taxon>Pleosporales</taxon>
        <taxon>Massarineae</taxon>
        <taxon>Massarinaceae</taxon>
        <taxon>Massarina</taxon>
    </lineage>
</organism>
<accession>A0A6A6SAA6</accession>
<feature type="region of interest" description="Disordered" evidence="1">
    <location>
        <begin position="1"/>
        <end position="26"/>
    </location>
</feature>
<feature type="transmembrane region" description="Helical" evidence="2">
    <location>
        <begin position="60"/>
        <end position="81"/>
    </location>
</feature>
<keyword evidence="4" id="KW-1185">Reference proteome</keyword>
<gene>
    <name evidence="3" type="ORF">P280DRAFT_465979</name>
</gene>
<evidence type="ECO:0000256" key="2">
    <source>
        <dbReference type="SAM" id="Phobius"/>
    </source>
</evidence>
<dbReference type="Proteomes" id="UP000799753">
    <property type="component" value="Unassembled WGS sequence"/>
</dbReference>
<sequence length="352" mass="40035">MSSRKSKASKKASKAAPKPSIPDPFEPAPPALYPLLETFDIRSVYITHIDKQPAELKKHVFYVPVALNVVLTAILLLRVYYAYPLYWKLLMSILGNANETTLYWTSTPPRTLITSILYRMCVFTFDFLLFRVVGPWPWTFFLEIPGNPVTWRWTIGFREEEVYVRESRGWGAEDLLGAAKGASGKAGGESPFFNTRILPAVDMQRLRAKTGYLLMDKDFDLFFGGMITATQLVDRKEITMDQLRTSVFVWVGNEEEGEWAVWNCGQLDEASETEARRKIVQFKDRLTLMGKESLFFKWVELVQYESNAPEGFTYERQAATAEKAKLMFAAEGVDFEKFLQEMGGLGGMPGMG</sequence>
<evidence type="ECO:0000313" key="3">
    <source>
        <dbReference type="EMBL" id="KAF2644699.1"/>
    </source>
</evidence>
<dbReference type="OrthoDB" id="5421757at2759"/>
<reference evidence="3" key="1">
    <citation type="journal article" date="2020" name="Stud. Mycol.">
        <title>101 Dothideomycetes genomes: a test case for predicting lifestyles and emergence of pathogens.</title>
        <authorList>
            <person name="Haridas S."/>
            <person name="Albert R."/>
            <person name="Binder M."/>
            <person name="Bloem J."/>
            <person name="Labutti K."/>
            <person name="Salamov A."/>
            <person name="Andreopoulos B."/>
            <person name="Baker S."/>
            <person name="Barry K."/>
            <person name="Bills G."/>
            <person name="Bluhm B."/>
            <person name="Cannon C."/>
            <person name="Castanera R."/>
            <person name="Culley D."/>
            <person name="Daum C."/>
            <person name="Ezra D."/>
            <person name="Gonzalez J."/>
            <person name="Henrissat B."/>
            <person name="Kuo A."/>
            <person name="Liang C."/>
            <person name="Lipzen A."/>
            <person name="Lutzoni F."/>
            <person name="Magnuson J."/>
            <person name="Mondo S."/>
            <person name="Nolan M."/>
            <person name="Ohm R."/>
            <person name="Pangilinan J."/>
            <person name="Park H.-J."/>
            <person name="Ramirez L."/>
            <person name="Alfaro M."/>
            <person name="Sun H."/>
            <person name="Tritt A."/>
            <person name="Yoshinaga Y."/>
            <person name="Zwiers L.-H."/>
            <person name="Turgeon B."/>
            <person name="Goodwin S."/>
            <person name="Spatafora J."/>
            <person name="Crous P."/>
            <person name="Grigoriev I."/>
        </authorList>
    </citation>
    <scope>NUCLEOTIDE SEQUENCE</scope>
    <source>
        <strain evidence="3">CBS 473.64</strain>
    </source>
</reference>
<keyword evidence="2" id="KW-0472">Membrane</keyword>
<keyword evidence="2" id="KW-1133">Transmembrane helix</keyword>
<dbReference type="AlphaFoldDB" id="A0A6A6SAA6"/>